<dbReference type="GeneID" id="105056499"/>
<accession>A0A6I9S4G3</accession>
<sequence>MPLGLSWSSEMGGKAKVVGVKRVKEGMPEEEWDESMLLPGDIIEGVAPVVADADEDSATFTSAKGRSELSSLLGRLGRQSGSVWVKVRRGDAGFLLRARVAPHRSSTLHRRYTLCADRDDRHVAMLADLTMDRCAELQEMSRKVVNIDFGAFSMKKGIKYDWKKKVGTYLPDRQSTVISSILFMPLPDEHKVEAVMTRSMAWFSAAVSSGAPLIFVNIQTEQIIVSDQTASSSEGQCYISWYKQQSSKPNIEMVQGIRLWFLPGIAEVPVILELNLGETRFGMDIKRTEEGFICINSVTRGLAADRAGVRKLYREASKAGHLVLISRLDGRSLIPSEVSAKGLIHCCDHNDIKERLAAAMEQMEEVHLHIMAWPDQKSSTSIPTTMGPSTLLPPSTRKSRTASSNEPDESS</sequence>
<reference evidence="3" key="1">
    <citation type="submission" date="2025-08" db="UniProtKB">
        <authorList>
            <consortium name="RefSeq"/>
        </authorList>
    </citation>
    <scope>IDENTIFICATION</scope>
</reference>
<name>A0A6I9S4G3_ELAGV</name>
<dbReference type="AlphaFoldDB" id="A0A6I9S4G3"/>
<proteinExistence type="predicted"/>
<feature type="compositionally biased region" description="Polar residues" evidence="1">
    <location>
        <begin position="377"/>
        <end position="388"/>
    </location>
</feature>
<dbReference type="PANTHER" id="PTHR33984:SF10">
    <property type="entry name" value="S1 MOTIF DOMAIN-CONTAINING PROTEIN"/>
    <property type="match status" value="1"/>
</dbReference>
<evidence type="ECO:0000313" key="2">
    <source>
        <dbReference type="Proteomes" id="UP000504607"/>
    </source>
</evidence>
<gene>
    <name evidence="3" type="primary">LOC105056499</name>
</gene>
<evidence type="ECO:0000313" key="3">
    <source>
        <dbReference type="RefSeq" id="XP_010937019.2"/>
    </source>
</evidence>
<dbReference type="OrthoDB" id="741600at2759"/>
<dbReference type="PANTHER" id="PTHR33984">
    <property type="entry name" value="OS02G0717600 PROTEIN"/>
    <property type="match status" value="1"/>
</dbReference>
<dbReference type="Proteomes" id="UP000504607">
    <property type="component" value="Chromosome 13"/>
</dbReference>
<dbReference type="InParanoid" id="A0A6I9S4G3"/>
<keyword evidence="2" id="KW-1185">Reference proteome</keyword>
<dbReference type="KEGG" id="egu:105056499"/>
<organism evidence="2 3">
    <name type="scientific">Elaeis guineensis var. tenera</name>
    <name type="common">Oil palm</name>
    <dbReference type="NCBI Taxonomy" id="51953"/>
    <lineage>
        <taxon>Eukaryota</taxon>
        <taxon>Viridiplantae</taxon>
        <taxon>Streptophyta</taxon>
        <taxon>Embryophyta</taxon>
        <taxon>Tracheophyta</taxon>
        <taxon>Spermatophyta</taxon>
        <taxon>Magnoliopsida</taxon>
        <taxon>Liliopsida</taxon>
        <taxon>Arecaceae</taxon>
        <taxon>Arecoideae</taxon>
        <taxon>Cocoseae</taxon>
        <taxon>Elaeidinae</taxon>
        <taxon>Elaeis</taxon>
    </lineage>
</organism>
<protein>
    <submittedName>
        <fullName evidence="3">Uncharacterized protein LOC105056499 isoform X1</fullName>
    </submittedName>
</protein>
<feature type="region of interest" description="Disordered" evidence="1">
    <location>
        <begin position="377"/>
        <end position="411"/>
    </location>
</feature>
<dbReference type="RefSeq" id="XP_010937019.2">
    <property type="nucleotide sequence ID" value="XM_010938717.3"/>
</dbReference>
<evidence type="ECO:0000256" key="1">
    <source>
        <dbReference type="SAM" id="MobiDB-lite"/>
    </source>
</evidence>